<sequence>MSGKSKFNQLAKKRIIIESLIAGLIILSPFIFKGHEYLPSDESVESVSILWFEFGKWGFTDLETHGWFLLSKVVPLYLFMIWFFTCKHWWYHIIIIPIVMYGFQIVEIYMPDNEVVDSQNVLWLLPVCIVVIPFVYFIRLKLYDKHVHGIDLEAMDEELTILKAKEELRKEREKLEQRKETLAKKM</sequence>
<evidence type="ECO:0000256" key="1">
    <source>
        <dbReference type="SAM" id="Coils"/>
    </source>
</evidence>
<keyword evidence="2" id="KW-0472">Membrane</keyword>
<feature type="transmembrane region" description="Helical" evidence="2">
    <location>
        <begin position="15"/>
        <end position="32"/>
    </location>
</feature>
<protein>
    <submittedName>
        <fullName evidence="3">Uncharacterized protein</fullName>
    </submittedName>
</protein>
<organism evidence="3 4">
    <name type="scientific">Croceitalea rosinachiae</name>
    <dbReference type="NCBI Taxonomy" id="3075596"/>
    <lineage>
        <taxon>Bacteria</taxon>
        <taxon>Pseudomonadati</taxon>
        <taxon>Bacteroidota</taxon>
        <taxon>Flavobacteriia</taxon>
        <taxon>Flavobacteriales</taxon>
        <taxon>Flavobacteriaceae</taxon>
        <taxon>Croceitalea</taxon>
    </lineage>
</organism>
<keyword evidence="2" id="KW-1133">Transmembrane helix</keyword>
<feature type="transmembrane region" description="Helical" evidence="2">
    <location>
        <begin position="66"/>
        <end position="84"/>
    </location>
</feature>
<comment type="caution">
    <text evidence="3">The sequence shown here is derived from an EMBL/GenBank/DDBJ whole genome shotgun (WGS) entry which is preliminary data.</text>
</comment>
<proteinExistence type="predicted"/>
<feature type="transmembrane region" description="Helical" evidence="2">
    <location>
        <begin position="89"/>
        <end position="109"/>
    </location>
</feature>
<feature type="coiled-coil region" evidence="1">
    <location>
        <begin position="154"/>
        <end position="185"/>
    </location>
</feature>
<evidence type="ECO:0000313" key="4">
    <source>
        <dbReference type="Proteomes" id="UP001255246"/>
    </source>
</evidence>
<reference evidence="3 4" key="1">
    <citation type="submission" date="2023-09" db="EMBL/GenBank/DDBJ databases">
        <authorList>
            <person name="Rey-Velasco X."/>
        </authorList>
    </citation>
    <scope>NUCLEOTIDE SEQUENCE [LARGE SCALE GENOMIC DNA]</scope>
    <source>
        <strain evidence="3 4">F388</strain>
    </source>
</reference>
<evidence type="ECO:0000313" key="3">
    <source>
        <dbReference type="EMBL" id="MDT0607477.1"/>
    </source>
</evidence>
<gene>
    <name evidence="3" type="ORF">RM706_10570</name>
</gene>
<dbReference type="EMBL" id="JAVRHR010000002">
    <property type="protein sequence ID" value="MDT0607477.1"/>
    <property type="molecule type" value="Genomic_DNA"/>
</dbReference>
<dbReference type="Proteomes" id="UP001255246">
    <property type="component" value="Unassembled WGS sequence"/>
</dbReference>
<keyword evidence="2" id="KW-0812">Transmembrane</keyword>
<name>A0ABU3ABB6_9FLAO</name>
<dbReference type="RefSeq" id="WP_311351219.1">
    <property type="nucleotide sequence ID" value="NZ_JAVRHR010000002.1"/>
</dbReference>
<keyword evidence="1" id="KW-0175">Coiled coil</keyword>
<keyword evidence="4" id="KW-1185">Reference proteome</keyword>
<evidence type="ECO:0000256" key="2">
    <source>
        <dbReference type="SAM" id="Phobius"/>
    </source>
</evidence>
<accession>A0ABU3ABB6</accession>
<feature type="transmembrane region" description="Helical" evidence="2">
    <location>
        <begin position="121"/>
        <end position="138"/>
    </location>
</feature>